<evidence type="ECO:0000256" key="4">
    <source>
        <dbReference type="SAM" id="SignalP"/>
    </source>
</evidence>
<evidence type="ECO:0000256" key="2">
    <source>
        <dbReference type="ARBA" id="ARBA00023110"/>
    </source>
</evidence>
<dbReference type="Pfam" id="PF00160">
    <property type="entry name" value="Pro_isomerase"/>
    <property type="match status" value="1"/>
</dbReference>
<dbReference type="Proteomes" id="UP001364472">
    <property type="component" value="Unassembled WGS sequence"/>
</dbReference>
<keyword evidence="4" id="KW-0732">Signal</keyword>
<proteinExistence type="predicted"/>
<dbReference type="EMBL" id="JBBDHC010000005">
    <property type="protein sequence ID" value="MEJ1249016.1"/>
    <property type="molecule type" value="Genomic_DNA"/>
</dbReference>
<dbReference type="GO" id="GO:0003755">
    <property type="term" value="F:peptidyl-prolyl cis-trans isomerase activity"/>
    <property type="evidence" value="ECO:0007669"/>
    <property type="project" value="UniProtKB-KW"/>
</dbReference>
<gene>
    <name evidence="6" type="ORF">WB794_04910</name>
</gene>
<dbReference type="AlphaFoldDB" id="A0AAW9R4L8"/>
<feature type="domain" description="PPIase cyclophilin-type" evidence="5">
    <location>
        <begin position="56"/>
        <end position="245"/>
    </location>
</feature>
<dbReference type="PROSITE" id="PS50072">
    <property type="entry name" value="CSA_PPIASE_2"/>
    <property type="match status" value="1"/>
</dbReference>
<dbReference type="PANTHER" id="PTHR43246">
    <property type="entry name" value="PEPTIDYL-PROLYL CIS-TRANS ISOMERASE CYP38, CHLOROPLASTIC"/>
    <property type="match status" value="1"/>
</dbReference>
<evidence type="ECO:0000256" key="1">
    <source>
        <dbReference type="ARBA" id="ARBA00013194"/>
    </source>
</evidence>
<reference evidence="6 7" key="1">
    <citation type="journal article" date="2016" name="Antonie Van Leeuwenhoek">
        <title>Denitratimonas tolerans gen. nov., sp. nov., a denitrifying bacterium isolated from a bioreactor for tannery wastewater treatment.</title>
        <authorList>
            <person name="Han S.I."/>
            <person name="Kim J.O."/>
            <person name="Lee Y.R."/>
            <person name="Ekpeghere K.I."/>
            <person name="Koh S.C."/>
            <person name="Whang K.S."/>
        </authorList>
    </citation>
    <scope>NUCLEOTIDE SEQUENCE [LARGE SCALE GENOMIC DNA]</scope>
    <source>
        <strain evidence="6 7">KACC 17565</strain>
    </source>
</reference>
<keyword evidence="2" id="KW-0697">Rotamase</keyword>
<evidence type="ECO:0000313" key="7">
    <source>
        <dbReference type="Proteomes" id="UP001364472"/>
    </source>
</evidence>
<dbReference type="InterPro" id="IPR029000">
    <property type="entry name" value="Cyclophilin-like_dom_sf"/>
</dbReference>
<feature type="chain" id="PRO_5043790912" description="peptidylprolyl isomerase" evidence="4">
    <location>
        <begin position="22"/>
        <end position="302"/>
    </location>
</feature>
<sequence>MSLLRPTALLLACALPCLAIAAPSAPAATLAEVLAASSAADWRRPDPENTLYMDLPGGRVVIELAPQFAPEHVANIRTLAHARYWDGLAIVRVQDNYVAQWGDPEAGNPEHRRAPGEARARLPAEFERDAADSGFRRIDSRDAYAPQVGFVDGFAAARDPARGKVWMAHCYGLVGAGRDNPADSSNGAELYAVIGHAPRHLDRNITPVGRVLSGIEHLSSLPRGPAPMGFYTDPAQRTPIRSLRLASDLPESERLSIEVFRTDTPAFERLVQARRVRHEEWFIDPVGRIELCNVPVPIRLAL</sequence>
<dbReference type="SUPFAM" id="SSF50891">
    <property type="entry name" value="Cyclophilin-like"/>
    <property type="match status" value="1"/>
</dbReference>
<dbReference type="RefSeq" id="WP_337334735.1">
    <property type="nucleotide sequence ID" value="NZ_JBBDHC010000005.1"/>
</dbReference>
<dbReference type="Gene3D" id="2.40.100.10">
    <property type="entry name" value="Cyclophilin-like"/>
    <property type="match status" value="1"/>
</dbReference>
<dbReference type="InterPro" id="IPR002130">
    <property type="entry name" value="Cyclophilin-type_PPIase_dom"/>
</dbReference>
<accession>A0AAW9R4L8</accession>
<organism evidence="6 7">
    <name type="scientific">Denitratimonas tolerans</name>
    <dbReference type="NCBI Taxonomy" id="1338420"/>
    <lineage>
        <taxon>Bacteria</taxon>
        <taxon>Pseudomonadati</taxon>
        <taxon>Pseudomonadota</taxon>
        <taxon>Gammaproteobacteria</taxon>
        <taxon>Lysobacterales</taxon>
        <taxon>Lysobacteraceae</taxon>
        <taxon>Denitratimonas</taxon>
    </lineage>
</organism>
<evidence type="ECO:0000256" key="3">
    <source>
        <dbReference type="ARBA" id="ARBA00023235"/>
    </source>
</evidence>
<keyword evidence="3 6" id="KW-0413">Isomerase</keyword>
<dbReference type="EC" id="5.2.1.8" evidence="1"/>
<evidence type="ECO:0000259" key="5">
    <source>
        <dbReference type="PROSITE" id="PS50072"/>
    </source>
</evidence>
<dbReference type="InterPro" id="IPR044665">
    <property type="entry name" value="E_coli_cyclophilin_A-like"/>
</dbReference>
<comment type="caution">
    <text evidence="6">The sequence shown here is derived from an EMBL/GenBank/DDBJ whole genome shotgun (WGS) entry which is preliminary data.</text>
</comment>
<name>A0AAW9R4L8_9GAMM</name>
<protein>
    <recommendedName>
        <fullName evidence="1">peptidylprolyl isomerase</fullName>
        <ecNumber evidence="1">5.2.1.8</ecNumber>
    </recommendedName>
</protein>
<keyword evidence="7" id="KW-1185">Reference proteome</keyword>
<feature type="signal peptide" evidence="4">
    <location>
        <begin position="1"/>
        <end position="21"/>
    </location>
</feature>
<evidence type="ECO:0000313" key="6">
    <source>
        <dbReference type="EMBL" id="MEJ1249016.1"/>
    </source>
</evidence>